<dbReference type="PROSITE" id="PS00906">
    <property type="entry name" value="UROD_1"/>
    <property type="match status" value="1"/>
</dbReference>
<comment type="function">
    <text evidence="8">Catalyzes the decarboxylation of four acetate groups of uroporphyrinogen-III to yield coproporphyrinogen-III.</text>
</comment>
<evidence type="ECO:0000256" key="9">
    <source>
        <dbReference type="RuleBase" id="RU000554"/>
    </source>
</evidence>
<evidence type="ECO:0000256" key="6">
    <source>
        <dbReference type="ARBA" id="ARBA00023239"/>
    </source>
</evidence>
<name>A0A1G4SXP7_9HYPH</name>
<dbReference type="InterPro" id="IPR000257">
    <property type="entry name" value="Uroporphyrinogen_deCOase"/>
</dbReference>
<dbReference type="GO" id="GO:0019353">
    <property type="term" value="P:protoporphyrinogen IX biosynthetic process from glutamate"/>
    <property type="evidence" value="ECO:0007669"/>
    <property type="project" value="TreeGrafter"/>
</dbReference>
<evidence type="ECO:0000313" key="13">
    <source>
        <dbReference type="EMBL" id="SCW73069.1"/>
    </source>
</evidence>
<dbReference type="InterPro" id="IPR038071">
    <property type="entry name" value="UROD/MetE-like_sf"/>
</dbReference>
<evidence type="ECO:0000259" key="11">
    <source>
        <dbReference type="PROSITE" id="PS00906"/>
    </source>
</evidence>
<dbReference type="GO" id="GO:0004853">
    <property type="term" value="F:uroporphyrinogen decarboxylase activity"/>
    <property type="evidence" value="ECO:0007669"/>
    <property type="project" value="UniProtKB-UniRule"/>
</dbReference>
<dbReference type="UniPathway" id="UPA00251">
    <property type="reaction ID" value="UER00321"/>
</dbReference>
<evidence type="ECO:0000256" key="7">
    <source>
        <dbReference type="ARBA" id="ARBA00023244"/>
    </source>
</evidence>
<accession>A0A1G4SXP7</accession>
<comment type="pathway">
    <text evidence="1 8 9">Porphyrin-containing compound metabolism; protoporphyrin-IX biosynthesis; coproporphyrinogen-III from 5-aminolevulinate: step 4/4.</text>
</comment>
<dbReference type="EC" id="4.1.1.37" evidence="3 8"/>
<feature type="site" description="Transition state stabilizer" evidence="8">
    <location>
        <position position="116"/>
    </location>
</feature>
<dbReference type="FunFam" id="3.20.20.210:FF:000007">
    <property type="entry name" value="Uroporphyrinogen decarboxylase"/>
    <property type="match status" value="1"/>
</dbReference>
<comment type="similarity">
    <text evidence="2 8 10">Belongs to the uroporphyrinogen decarboxylase family.</text>
</comment>
<keyword evidence="4 8" id="KW-0963">Cytoplasm</keyword>
<reference evidence="14" key="1">
    <citation type="submission" date="2016-10" db="EMBL/GenBank/DDBJ databases">
        <authorList>
            <person name="Varghese N."/>
            <person name="Submissions S."/>
        </authorList>
    </citation>
    <scope>NUCLEOTIDE SEQUENCE [LARGE SCALE GENOMIC DNA]</scope>
    <source>
        <strain evidence="14">CGMCC 1.1761</strain>
    </source>
</reference>
<feature type="binding site" evidence="8">
    <location>
        <begin position="66"/>
        <end position="70"/>
    </location>
    <ligand>
        <name>substrate</name>
    </ligand>
</feature>
<evidence type="ECO:0000256" key="5">
    <source>
        <dbReference type="ARBA" id="ARBA00022793"/>
    </source>
</evidence>
<dbReference type="NCBIfam" id="TIGR01464">
    <property type="entry name" value="hemE"/>
    <property type="match status" value="1"/>
</dbReference>
<sequence length="385" mass="41784">MSNPLLTTQTTFDSKCLKKYEEAGDKRMESAGMESARAEASVKNEPILLQALDGRVPNRTPIWMMRQAGRYLPEYRAVREKAGDFLTLCYTPDLAVEVTLQPIRRFGFDAAILFSDILVVPHALGCPLTFEAGEGPRLVPVTTSAELAALREELDPDKIDRVLEAVSRIRAELPKETALLGFCGAPWTVATYMIAGRGTPDQAPARLASLRDPAFFTALIDRLVETSARYLVGQLKAGADAVQIFDSWAGVLDPTSFRRWSIEPIRRIVSLVRAEVPGARIIAFPKGATLPGLTAMVQATGVNAVGLDWTADRPATRYALGAKCALQGNLDPLTLIAGGRALDASIDAILADFRGASHVFNLGHGIRPETPIVHVEQMIARIRGV</sequence>
<dbReference type="AlphaFoldDB" id="A0A1G4SXP7"/>
<evidence type="ECO:0000256" key="8">
    <source>
        <dbReference type="HAMAP-Rule" id="MF_00218"/>
    </source>
</evidence>
<keyword evidence="5 8" id="KW-0210">Decarboxylase</keyword>
<comment type="subcellular location">
    <subcellularLocation>
        <location evidence="8">Cytoplasm</location>
    </subcellularLocation>
</comment>
<gene>
    <name evidence="8" type="primary">hemE</name>
    <name evidence="13" type="ORF">SAMN05660859_2550</name>
</gene>
<feature type="domain" description="Uroporphyrinogen decarboxylase (URO-D)" evidence="11">
    <location>
        <begin position="61"/>
        <end position="70"/>
    </location>
</feature>
<protein>
    <recommendedName>
        <fullName evidence="3 8">Uroporphyrinogen decarboxylase</fullName>
        <shortName evidence="8">UPD</shortName>
        <shortName evidence="8">URO-D</shortName>
        <ecNumber evidence="3 8">4.1.1.37</ecNumber>
    </recommendedName>
</protein>
<dbReference type="InterPro" id="IPR006361">
    <property type="entry name" value="Uroporphyrinogen_deCO2ase_HemE"/>
</dbReference>
<dbReference type="PANTHER" id="PTHR21091">
    <property type="entry name" value="METHYLTETRAHYDROFOLATE:HOMOCYSTEINE METHYLTRANSFERASE RELATED"/>
    <property type="match status" value="1"/>
</dbReference>
<proteinExistence type="inferred from homology"/>
<comment type="subunit">
    <text evidence="8">Homodimer.</text>
</comment>
<feature type="binding site" evidence="8">
    <location>
        <position position="116"/>
    </location>
    <ligand>
        <name>substrate</name>
    </ligand>
</feature>
<dbReference type="STRING" id="177413.SAMN05660859_2550"/>
<dbReference type="SUPFAM" id="SSF51726">
    <property type="entry name" value="UROD/MetE-like"/>
    <property type="match status" value="1"/>
</dbReference>
<keyword evidence="6 8" id="KW-0456">Lyase</keyword>
<dbReference type="PANTHER" id="PTHR21091:SF169">
    <property type="entry name" value="UROPORPHYRINOGEN DECARBOXYLASE"/>
    <property type="match status" value="1"/>
</dbReference>
<dbReference type="PROSITE" id="PS00907">
    <property type="entry name" value="UROD_2"/>
    <property type="match status" value="1"/>
</dbReference>
<feature type="binding site" evidence="8">
    <location>
        <position position="192"/>
    </location>
    <ligand>
        <name>substrate</name>
    </ligand>
</feature>
<evidence type="ECO:0000313" key="14">
    <source>
        <dbReference type="Proteomes" id="UP000198889"/>
    </source>
</evidence>
<dbReference type="Proteomes" id="UP000198889">
    <property type="component" value="Unassembled WGS sequence"/>
</dbReference>
<dbReference type="EMBL" id="FMTP01000003">
    <property type="protein sequence ID" value="SCW73069.1"/>
    <property type="molecule type" value="Genomic_DNA"/>
</dbReference>
<evidence type="ECO:0000256" key="10">
    <source>
        <dbReference type="RuleBase" id="RU004169"/>
    </source>
</evidence>
<evidence type="ECO:0000256" key="4">
    <source>
        <dbReference type="ARBA" id="ARBA00022490"/>
    </source>
</evidence>
<dbReference type="HAMAP" id="MF_00218">
    <property type="entry name" value="URO_D"/>
    <property type="match status" value="1"/>
</dbReference>
<feature type="domain" description="Uroporphyrinogen decarboxylase (URO-D)" evidence="12">
    <location>
        <begin position="180"/>
        <end position="196"/>
    </location>
</feature>
<comment type="catalytic activity">
    <reaction evidence="8 9">
        <text>uroporphyrinogen III + 4 H(+) = coproporphyrinogen III + 4 CO2</text>
        <dbReference type="Rhea" id="RHEA:19865"/>
        <dbReference type="ChEBI" id="CHEBI:15378"/>
        <dbReference type="ChEBI" id="CHEBI:16526"/>
        <dbReference type="ChEBI" id="CHEBI:57308"/>
        <dbReference type="ChEBI" id="CHEBI:57309"/>
        <dbReference type="EC" id="4.1.1.37"/>
    </reaction>
</comment>
<dbReference type="Pfam" id="PF01208">
    <property type="entry name" value="URO-D"/>
    <property type="match status" value="1"/>
</dbReference>
<evidence type="ECO:0000256" key="2">
    <source>
        <dbReference type="ARBA" id="ARBA00009935"/>
    </source>
</evidence>
<dbReference type="GO" id="GO:0005829">
    <property type="term" value="C:cytosol"/>
    <property type="evidence" value="ECO:0007669"/>
    <property type="project" value="TreeGrafter"/>
</dbReference>
<evidence type="ECO:0000259" key="12">
    <source>
        <dbReference type="PROSITE" id="PS00907"/>
    </source>
</evidence>
<keyword evidence="14" id="KW-1185">Reference proteome</keyword>
<feature type="binding site" evidence="8">
    <location>
        <position position="247"/>
    </location>
    <ligand>
        <name>substrate</name>
    </ligand>
</feature>
<organism evidence="13 14">
    <name type="scientific">Ancylobacter rudongensis</name>
    <dbReference type="NCBI Taxonomy" id="177413"/>
    <lineage>
        <taxon>Bacteria</taxon>
        <taxon>Pseudomonadati</taxon>
        <taxon>Pseudomonadota</taxon>
        <taxon>Alphaproteobacteria</taxon>
        <taxon>Hyphomicrobiales</taxon>
        <taxon>Xanthobacteraceae</taxon>
        <taxon>Ancylobacter</taxon>
    </lineage>
</organism>
<comment type="caution">
    <text evidence="8">Lacks conserved residue(s) required for the propagation of feature annotation.</text>
</comment>
<feature type="binding site" evidence="8">
    <location>
        <position position="364"/>
    </location>
    <ligand>
        <name>substrate</name>
    </ligand>
</feature>
<dbReference type="CDD" id="cd00717">
    <property type="entry name" value="URO-D"/>
    <property type="match status" value="1"/>
</dbReference>
<evidence type="ECO:0000256" key="1">
    <source>
        <dbReference type="ARBA" id="ARBA00004804"/>
    </source>
</evidence>
<keyword evidence="7 8" id="KW-0627">Porphyrin biosynthesis</keyword>
<dbReference type="Gene3D" id="3.20.20.210">
    <property type="match status" value="1"/>
</dbReference>
<evidence type="ECO:0000256" key="3">
    <source>
        <dbReference type="ARBA" id="ARBA00012288"/>
    </source>
</evidence>